<organism evidence="1 2">
    <name type="scientific">Streblomastix strix</name>
    <dbReference type="NCBI Taxonomy" id="222440"/>
    <lineage>
        <taxon>Eukaryota</taxon>
        <taxon>Metamonada</taxon>
        <taxon>Preaxostyla</taxon>
        <taxon>Oxymonadida</taxon>
        <taxon>Streblomastigidae</taxon>
        <taxon>Streblomastix</taxon>
    </lineage>
</organism>
<sequence>MGSTTEHTVPAVHLAISKQRGEARLSYGDNYKNFLKIWIQIYLYQHFGISSMTVPCEFNVVDGLIGLGPDILLEILSESRLIPDAIKFLGVNKKTVQLMKHARFLRIIETLNFPIAIINPNPDVFELIDIDGVKKQIIKKFTAAKTISLSQVLEDGIWEVEMEFSDNSGAGVGIICDSLNIPADNAPGNSPIKEHTAIQYNNDWGDDKVQCKGNEIPGNAGFKGKQKVKQQFDSEKGTLIFFIDGVQKPVYITGINEKVRFIVCWWHPRSSFIIHSLKKLLRPTSVHLENEIAIQWQKK</sequence>
<name>A0A5J4WL74_9EUKA</name>
<protein>
    <submittedName>
        <fullName evidence="1">Uncharacterized protein</fullName>
    </submittedName>
</protein>
<evidence type="ECO:0000313" key="2">
    <source>
        <dbReference type="Proteomes" id="UP000324800"/>
    </source>
</evidence>
<comment type="caution">
    <text evidence="1">The sequence shown here is derived from an EMBL/GenBank/DDBJ whole genome shotgun (WGS) entry which is preliminary data.</text>
</comment>
<dbReference type="Proteomes" id="UP000324800">
    <property type="component" value="Unassembled WGS sequence"/>
</dbReference>
<reference evidence="1 2" key="1">
    <citation type="submission" date="2019-03" db="EMBL/GenBank/DDBJ databases">
        <title>Single cell metagenomics reveals metabolic interactions within the superorganism composed of flagellate Streblomastix strix and complex community of Bacteroidetes bacteria on its surface.</title>
        <authorList>
            <person name="Treitli S.C."/>
            <person name="Kolisko M."/>
            <person name="Husnik F."/>
            <person name="Keeling P."/>
            <person name="Hampl V."/>
        </authorList>
    </citation>
    <scope>NUCLEOTIDE SEQUENCE [LARGE SCALE GENOMIC DNA]</scope>
    <source>
        <strain evidence="1">ST1C</strain>
    </source>
</reference>
<gene>
    <name evidence="1" type="ORF">EZS28_009162</name>
</gene>
<accession>A0A5J4WL74</accession>
<dbReference type="EMBL" id="SNRW01001717">
    <property type="protein sequence ID" value="KAA6395312.1"/>
    <property type="molecule type" value="Genomic_DNA"/>
</dbReference>
<dbReference type="AlphaFoldDB" id="A0A5J4WL74"/>
<evidence type="ECO:0000313" key="1">
    <source>
        <dbReference type="EMBL" id="KAA6395312.1"/>
    </source>
</evidence>
<proteinExistence type="predicted"/>